<sequence>MSHVNPTSPKSSQLGLPLLVIAAAQLMLVLDDSIANVALPTLQRELGISSANLPWVVNAYILAFGALLLFGGRAGDLYGRRRVFQSGLLLFTVASLLVGLAPNAALLIAARALQGVGAALTAPNAFALITTTFPAGATRNKALAVYGAMSGLGIVAGLLLGGLLTGTLGWRWVFFINIPVGLLVLAGTRTLVEAARQPGRLDVLPAITGTLGMASLVYAGEQGWTDPLTLGAFAGAAVLIPLFLLSQARRANPLLPLGLFRDCNCAGSYLGMLLLAIGPMGTFYLVTLFMQHILGYSPIRARASRGCRSPSGSPSRQASARSSSPA</sequence>
<protein>
    <submittedName>
        <fullName evidence="10">EmrB/QacA subfamily drug resistance transporter</fullName>
    </submittedName>
</protein>
<organism evidence="10 11">
    <name type="scientific">Deinococcus yavapaiensis KR-236</name>
    <dbReference type="NCBI Taxonomy" id="694435"/>
    <lineage>
        <taxon>Bacteria</taxon>
        <taxon>Thermotogati</taxon>
        <taxon>Deinococcota</taxon>
        <taxon>Deinococci</taxon>
        <taxon>Deinococcales</taxon>
        <taxon>Deinococcaceae</taxon>
        <taxon>Deinococcus</taxon>
    </lineage>
</organism>
<dbReference type="RefSeq" id="WP_211317905.1">
    <property type="nucleotide sequence ID" value="NZ_QJSX01000007.1"/>
</dbReference>
<dbReference type="Pfam" id="PF07690">
    <property type="entry name" value="MFS_1"/>
    <property type="match status" value="1"/>
</dbReference>
<comment type="subcellular location">
    <subcellularLocation>
        <location evidence="1">Cell membrane</location>
        <topology evidence="1">Multi-pass membrane protein</topology>
    </subcellularLocation>
</comment>
<dbReference type="GO" id="GO:0005886">
    <property type="term" value="C:plasma membrane"/>
    <property type="evidence" value="ECO:0007669"/>
    <property type="project" value="UniProtKB-SubCell"/>
</dbReference>
<feature type="transmembrane region" description="Helical" evidence="8">
    <location>
        <begin position="143"/>
        <end position="164"/>
    </location>
</feature>
<feature type="transmembrane region" description="Helical" evidence="8">
    <location>
        <begin position="227"/>
        <end position="245"/>
    </location>
</feature>
<feature type="transmembrane region" description="Helical" evidence="8">
    <location>
        <begin position="203"/>
        <end position="221"/>
    </location>
</feature>
<gene>
    <name evidence="10" type="ORF">DES52_107194</name>
</gene>
<evidence type="ECO:0000259" key="9">
    <source>
        <dbReference type="PROSITE" id="PS50850"/>
    </source>
</evidence>
<evidence type="ECO:0000313" key="11">
    <source>
        <dbReference type="Proteomes" id="UP000248326"/>
    </source>
</evidence>
<feature type="transmembrane region" description="Helical" evidence="8">
    <location>
        <begin position="87"/>
        <end position="110"/>
    </location>
</feature>
<reference evidence="10 11" key="1">
    <citation type="submission" date="2018-06" db="EMBL/GenBank/DDBJ databases">
        <title>Genomic Encyclopedia of Type Strains, Phase IV (KMG-IV): sequencing the most valuable type-strain genomes for metagenomic binning, comparative biology and taxonomic classification.</title>
        <authorList>
            <person name="Goeker M."/>
        </authorList>
    </citation>
    <scope>NUCLEOTIDE SEQUENCE [LARGE SCALE GENOMIC DNA]</scope>
    <source>
        <strain evidence="10 11">DSM 18048</strain>
    </source>
</reference>
<keyword evidence="2" id="KW-0813">Transport</keyword>
<comment type="caution">
    <text evidence="10">The sequence shown here is derived from an EMBL/GenBank/DDBJ whole genome shotgun (WGS) entry which is preliminary data.</text>
</comment>
<dbReference type="PANTHER" id="PTHR42718:SF46">
    <property type="entry name" value="BLR6921 PROTEIN"/>
    <property type="match status" value="1"/>
</dbReference>
<dbReference type="Proteomes" id="UP000248326">
    <property type="component" value="Unassembled WGS sequence"/>
</dbReference>
<keyword evidence="3" id="KW-1003">Cell membrane</keyword>
<dbReference type="EMBL" id="QJSX01000007">
    <property type="protein sequence ID" value="PYE53936.1"/>
    <property type="molecule type" value="Genomic_DNA"/>
</dbReference>
<dbReference type="GO" id="GO:0022857">
    <property type="term" value="F:transmembrane transporter activity"/>
    <property type="evidence" value="ECO:0007669"/>
    <property type="project" value="InterPro"/>
</dbReference>
<keyword evidence="5 8" id="KW-1133">Transmembrane helix</keyword>
<dbReference type="AlphaFoldDB" id="A0A318S7Q1"/>
<evidence type="ECO:0000313" key="10">
    <source>
        <dbReference type="EMBL" id="PYE53936.1"/>
    </source>
</evidence>
<evidence type="ECO:0000256" key="4">
    <source>
        <dbReference type="ARBA" id="ARBA00022692"/>
    </source>
</evidence>
<feature type="domain" description="Major facilitator superfamily (MFS) profile" evidence="9">
    <location>
        <begin position="17"/>
        <end position="326"/>
    </location>
</feature>
<feature type="transmembrane region" description="Helical" evidence="8">
    <location>
        <begin position="170"/>
        <end position="191"/>
    </location>
</feature>
<proteinExistence type="predicted"/>
<dbReference type="Gene3D" id="1.20.1720.10">
    <property type="entry name" value="Multidrug resistance protein D"/>
    <property type="match status" value="1"/>
</dbReference>
<name>A0A318S7Q1_9DEIO</name>
<evidence type="ECO:0000256" key="1">
    <source>
        <dbReference type="ARBA" id="ARBA00004651"/>
    </source>
</evidence>
<evidence type="ECO:0000256" key="6">
    <source>
        <dbReference type="ARBA" id="ARBA00023136"/>
    </source>
</evidence>
<evidence type="ECO:0000256" key="5">
    <source>
        <dbReference type="ARBA" id="ARBA00022989"/>
    </source>
</evidence>
<dbReference type="SUPFAM" id="SSF103473">
    <property type="entry name" value="MFS general substrate transporter"/>
    <property type="match status" value="1"/>
</dbReference>
<dbReference type="PANTHER" id="PTHR42718">
    <property type="entry name" value="MAJOR FACILITATOR SUPERFAMILY MULTIDRUG TRANSPORTER MFSC"/>
    <property type="match status" value="1"/>
</dbReference>
<evidence type="ECO:0000256" key="2">
    <source>
        <dbReference type="ARBA" id="ARBA00022448"/>
    </source>
</evidence>
<evidence type="ECO:0000256" key="8">
    <source>
        <dbReference type="SAM" id="Phobius"/>
    </source>
</evidence>
<keyword evidence="11" id="KW-1185">Reference proteome</keyword>
<dbReference type="InterPro" id="IPR020846">
    <property type="entry name" value="MFS_dom"/>
</dbReference>
<dbReference type="InterPro" id="IPR011701">
    <property type="entry name" value="MFS"/>
</dbReference>
<feature type="transmembrane region" description="Helical" evidence="8">
    <location>
        <begin position="116"/>
        <end position="136"/>
    </location>
</feature>
<feature type="region of interest" description="Disordered" evidence="7">
    <location>
        <begin position="305"/>
        <end position="326"/>
    </location>
</feature>
<accession>A0A318S7Q1</accession>
<dbReference type="PROSITE" id="PS50850">
    <property type="entry name" value="MFS"/>
    <property type="match status" value="1"/>
</dbReference>
<keyword evidence="4 8" id="KW-0812">Transmembrane</keyword>
<dbReference type="CDD" id="cd17321">
    <property type="entry name" value="MFS_MMR_MDR_like"/>
    <property type="match status" value="1"/>
</dbReference>
<evidence type="ECO:0000256" key="3">
    <source>
        <dbReference type="ARBA" id="ARBA00022475"/>
    </source>
</evidence>
<dbReference type="InterPro" id="IPR036259">
    <property type="entry name" value="MFS_trans_sf"/>
</dbReference>
<feature type="transmembrane region" description="Helical" evidence="8">
    <location>
        <begin position="55"/>
        <end position="75"/>
    </location>
</feature>
<feature type="transmembrane region" description="Helical" evidence="8">
    <location>
        <begin position="266"/>
        <end position="290"/>
    </location>
</feature>
<keyword evidence="6 8" id="KW-0472">Membrane</keyword>
<evidence type="ECO:0000256" key="7">
    <source>
        <dbReference type="SAM" id="MobiDB-lite"/>
    </source>
</evidence>